<evidence type="ECO:0000313" key="1">
    <source>
        <dbReference type="EMBL" id="OGM27161.1"/>
    </source>
</evidence>
<name>A0A1F7YII4_9BACT</name>
<reference evidence="1 2" key="1">
    <citation type="journal article" date="2016" name="Nat. Commun.">
        <title>Thousands of microbial genomes shed light on interconnected biogeochemical processes in an aquifer system.</title>
        <authorList>
            <person name="Anantharaman K."/>
            <person name="Brown C.T."/>
            <person name="Hug L.A."/>
            <person name="Sharon I."/>
            <person name="Castelle C.J."/>
            <person name="Probst A.J."/>
            <person name="Thomas B.C."/>
            <person name="Singh A."/>
            <person name="Wilkins M.J."/>
            <person name="Karaoz U."/>
            <person name="Brodie E.L."/>
            <person name="Williams K.H."/>
            <person name="Hubbard S.S."/>
            <person name="Banfield J.F."/>
        </authorList>
    </citation>
    <scope>NUCLEOTIDE SEQUENCE [LARGE SCALE GENOMIC DNA]</scope>
</reference>
<accession>A0A1F7YII4</accession>
<dbReference type="AlphaFoldDB" id="A0A1F7YII4"/>
<evidence type="ECO:0000313" key="2">
    <source>
        <dbReference type="Proteomes" id="UP000179221"/>
    </source>
</evidence>
<sequence length="110" mass="12270">MAPILERDTDLEKYGGRVKFVRDGNVIAVDDPELDHAQIAETHSLGTPLNDTFCKREVDDAGRILDLNDELSIRGKAHTCRIRGDKETARGETAEIIQQITGRKTSTSEY</sequence>
<proteinExistence type="predicted"/>
<dbReference type="EMBL" id="MGGL01000005">
    <property type="protein sequence ID" value="OGM27161.1"/>
    <property type="molecule type" value="Genomic_DNA"/>
</dbReference>
<organism evidence="1 2">
    <name type="scientific">Candidatus Woesebacteria bacterium RIFCSPHIGHO2_01_FULL_40_22</name>
    <dbReference type="NCBI Taxonomy" id="1802499"/>
    <lineage>
        <taxon>Bacteria</taxon>
        <taxon>Candidatus Woeseibacteriota</taxon>
    </lineage>
</organism>
<comment type="caution">
    <text evidence="1">The sequence shown here is derived from an EMBL/GenBank/DDBJ whole genome shotgun (WGS) entry which is preliminary data.</text>
</comment>
<dbReference type="Proteomes" id="UP000179221">
    <property type="component" value="Unassembled WGS sequence"/>
</dbReference>
<gene>
    <name evidence="1" type="ORF">A2628_03935</name>
</gene>
<protein>
    <submittedName>
        <fullName evidence="1">Uncharacterized protein</fullName>
    </submittedName>
</protein>